<evidence type="ECO:0000256" key="2">
    <source>
        <dbReference type="SAM" id="MobiDB-lite"/>
    </source>
</evidence>
<feature type="compositionally biased region" description="Acidic residues" evidence="2">
    <location>
        <begin position="329"/>
        <end position="339"/>
    </location>
</feature>
<dbReference type="SUPFAM" id="SSF54427">
    <property type="entry name" value="NTF2-like"/>
    <property type="match status" value="1"/>
</dbReference>
<gene>
    <name evidence="4" type="ORF">PCOR1329_LOCUS49944</name>
</gene>
<dbReference type="Proteomes" id="UP001189429">
    <property type="component" value="Unassembled WGS sequence"/>
</dbReference>
<organism evidence="4 5">
    <name type="scientific">Prorocentrum cordatum</name>
    <dbReference type="NCBI Taxonomy" id="2364126"/>
    <lineage>
        <taxon>Eukaryota</taxon>
        <taxon>Sar</taxon>
        <taxon>Alveolata</taxon>
        <taxon>Dinophyceae</taxon>
        <taxon>Prorocentrales</taxon>
        <taxon>Prorocentraceae</taxon>
        <taxon>Prorocentrum</taxon>
    </lineage>
</organism>
<comment type="caution">
    <text evidence="4">The sequence shown here is derived from an EMBL/GenBank/DDBJ whole genome shotgun (WGS) entry which is preliminary data.</text>
</comment>
<evidence type="ECO:0000313" key="4">
    <source>
        <dbReference type="EMBL" id="CAK0861185.1"/>
    </source>
</evidence>
<sequence>MASATVEVPVATAKVAGNFVKQFYNVMGKNPQDLYKFYKDDSVLCVSRCSMGGGQPGTTVSVKGKREIRNTVSALTIGKATILNMDFQETRGGGMLVLVTGFLNIEGTLLVQHFTQSFFLDKQAAPSPGYYVLHDMLRYVSAPAMAQVPIVLAQGCGMPEAAFSHADAMQGMQQPMVQQQQQQQPMAQVPVAEQPMMRGMAPPQWSGMMRPPPQQPQPQARPHSQQAPVPGVANPAASPSFPSSGGAAASSPRDDVLAQAALAAAAPAAPAAPAAAPPATPPRGQDGPGRRLRNKALAEDDQQCERAGQRSTGDDAEGDVDERVAEVSLDIEDEDEEDLAAARKEDEEEEEEDEEDEEEEDEEDKQPDEEADEDEAEVDPGMLLEDEGPSTWASMASRLKQGSGALGPSKVQGFAVSAAASPKGPGIADSSSGPGPSAPSAPASALAAPPQARAAAEAWLWVSRLPQEPAAEAQEVMDALNASLATWGCEGSATQLERREPHQEWASVL</sequence>
<dbReference type="PANTHER" id="PTHR10693">
    <property type="entry name" value="RAS GTPASE-ACTIVATING PROTEIN-BINDING PROTEIN"/>
    <property type="match status" value="1"/>
</dbReference>
<reference evidence="4" key="1">
    <citation type="submission" date="2023-10" db="EMBL/GenBank/DDBJ databases">
        <authorList>
            <person name="Chen Y."/>
            <person name="Shah S."/>
            <person name="Dougan E. K."/>
            <person name="Thang M."/>
            <person name="Chan C."/>
        </authorList>
    </citation>
    <scope>NUCLEOTIDE SEQUENCE [LARGE SCALE GENOMIC DNA]</scope>
</reference>
<feature type="compositionally biased region" description="Low complexity" evidence="2">
    <location>
        <begin position="217"/>
        <end position="251"/>
    </location>
</feature>
<feature type="domain" description="NTF2" evidence="3">
    <location>
        <begin position="15"/>
        <end position="139"/>
    </location>
</feature>
<dbReference type="PROSITE" id="PS50177">
    <property type="entry name" value="NTF2_DOMAIN"/>
    <property type="match status" value="1"/>
</dbReference>
<feature type="compositionally biased region" description="Low complexity" evidence="2">
    <location>
        <begin position="258"/>
        <end position="274"/>
    </location>
</feature>
<dbReference type="PANTHER" id="PTHR10693:SF20">
    <property type="entry name" value="AT27578P"/>
    <property type="match status" value="1"/>
</dbReference>
<feature type="compositionally biased region" description="Low complexity" evidence="2">
    <location>
        <begin position="424"/>
        <end position="453"/>
    </location>
</feature>
<dbReference type="Pfam" id="PF02136">
    <property type="entry name" value="NTF2"/>
    <property type="match status" value="1"/>
</dbReference>
<feature type="compositionally biased region" description="Acidic residues" evidence="2">
    <location>
        <begin position="346"/>
        <end position="388"/>
    </location>
</feature>
<evidence type="ECO:0000259" key="3">
    <source>
        <dbReference type="PROSITE" id="PS50177"/>
    </source>
</evidence>
<protein>
    <recommendedName>
        <fullName evidence="3">NTF2 domain-containing protein</fullName>
    </recommendedName>
</protein>
<dbReference type="Gene3D" id="3.10.450.50">
    <property type="match status" value="1"/>
</dbReference>
<dbReference type="InterPro" id="IPR032710">
    <property type="entry name" value="NTF2-like_dom_sf"/>
</dbReference>
<proteinExistence type="predicted"/>
<name>A0ABN9UMP7_9DINO</name>
<dbReference type="EMBL" id="CAUYUJ010016049">
    <property type="protein sequence ID" value="CAK0861185.1"/>
    <property type="molecule type" value="Genomic_DNA"/>
</dbReference>
<dbReference type="CDD" id="cd00780">
    <property type="entry name" value="NTF2"/>
    <property type="match status" value="1"/>
</dbReference>
<keyword evidence="5" id="KW-1185">Reference proteome</keyword>
<evidence type="ECO:0000256" key="1">
    <source>
        <dbReference type="ARBA" id="ARBA00022884"/>
    </source>
</evidence>
<accession>A0ABN9UMP7</accession>
<dbReference type="InterPro" id="IPR018222">
    <property type="entry name" value="Nuclear_transport_factor_2_euk"/>
</dbReference>
<feature type="region of interest" description="Disordered" evidence="2">
    <location>
        <begin position="198"/>
        <end position="453"/>
    </location>
</feature>
<feature type="non-terminal residue" evidence="4">
    <location>
        <position position="509"/>
    </location>
</feature>
<evidence type="ECO:0000313" key="5">
    <source>
        <dbReference type="Proteomes" id="UP001189429"/>
    </source>
</evidence>
<dbReference type="InterPro" id="IPR039539">
    <property type="entry name" value="Ras_GTPase_bind_prot"/>
</dbReference>
<dbReference type="InterPro" id="IPR002075">
    <property type="entry name" value="NTF2_dom"/>
</dbReference>
<keyword evidence="1" id="KW-0694">RNA-binding</keyword>